<dbReference type="UniPathway" id="UPA00074">
    <property type="reaction ID" value="UER00942"/>
</dbReference>
<dbReference type="Pfam" id="PF17769">
    <property type="entry name" value="PurK_C"/>
    <property type="match status" value="1"/>
</dbReference>
<dbReference type="NCBIfam" id="NF004679">
    <property type="entry name" value="PRK06019.1-5"/>
    <property type="match status" value="1"/>
</dbReference>
<name>A0A3P1T3W6_9ACTN</name>
<feature type="binding site" evidence="4">
    <location>
        <position position="175"/>
    </location>
    <ligand>
        <name>ATP</name>
        <dbReference type="ChEBI" id="CHEBI:30616"/>
    </ligand>
</feature>
<evidence type="ECO:0000313" key="8">
    <source>
        <dbReference type="EMBL" id="RRD04030.1"/>
    </source>
</evidence>
<evidence type="ECO:0000256" key="3">
    <source>
        <dbReference type="ARBA" id="ARBA00022840"/>
    </source>
</evidence>
<dbReference type="GO" id="GO:0006189">
    <property type="term" value="P:'de novo' IMP biosynthetic process"/>
    <property type="evidence" value="ECO:0007669"/>
    <property type="project" value="UniProtKB-UniRule"/>
</dbReference>
<dbReference type="AlphaFoldDB" id="A0A3P1T3W6"/>
<comment type="caution">
    <text evidence="8">The sequence shown here is derived from an EMBL/GenBank/DDBJ whole genome shotgun (WGS) entry which is preliminary data.</text>
</comment>
<dbReference type="Gene3D" id="3.30.470.20">
    <property type="entry name" value="ATP-grasp fold, B domain"/>
    <property type="match status" value="1"/>
</dbReference>
<dbReference type="GO" id="GO:0005829">
    <property type="term" value="C:cytosol"/>
    <property type="evidence" value="ECO:0007669"/>
    <property type="project" value="TreeGrafter"/>
</dbReference>
<dbReference type="InterPro" id="IPR016185">
    <property type="entry name" value="PreATP-grasp_dom_sf"/>
</dbReference>
<dbReference type="HAMAP" id="MF_01928">
    <property type="entry name" value="PurK"/>
    <property type="match status" value="1"/>
</dbReference>
<dbReference type="InterPro" id="IPR011054">
    <property type="entry name" value="Rudment_hybrid_motif"/>
</dbReference>
<dbReference type="InterPro" id="IPR013815">
    <property type="entry name" value="ATP_grasp_subdomain_1"/>
</dbReference>
<dbReference type="PANTHER" id="PTHR11609:SF5">
    <property type="entry name" value="PHOSPHORIBOSYLAMINOIMIDAZOLE CARBOXYLASE"/>
    <property type="match status" value="1"/>
</dbReference>
<feature type="compositionally biased region" description="Polar residues" evidence="6">
    <location>
        <begin position="1"/>
        <end position="22"/>
    </location>
</feature>
<comment type="function">
    <text evidence="4">Catalyzes the ATP-dependent conversion of 5-aminoimidazole ribonucleotide (AIR) and HCO(3)(-) to N5-carboxyaminoimidazole ribonucleotide (N5-CAIR).</text>
</comment>
<dbReference type="Pfam" id="PF22660">
    <property type="entry name" value="RS_preATP-grasp-like"/>
    <property type="match status" value="1"/>
</dbReference>
<dbReference type="SUPFAM" id="SSF52440">
    <property type="entry name" value="PreATP-grasp domain"/>
    <property type="match status" value="1"/>
</dbReference>
<dbReference type="EMBL" id="RQZG01000014">
    <property type="protein sequence ID" value="RRD04030.1"/>
    <property type="molecule type" value="Genomic_DNA"/>
</dbReference>
<dbReference type="NCBIfam" id="TIGR01161">
    <property type="entry name" value="purK"/>
    <property type="match status" value="1"/>
</dbReference>
<evidence type="ECO:0000256" key="4">
    <source>
        <dbReference type="HAMAP-Rule" id="MF_01928"/>
    </source>
</evidence>
<sequence length="417" mass="44937">MCPAWNGSTRSSPICSSTGSLTRSRHDSRIHPVDRRYRVGIIGGGQLARMMQQAAIALGIEVRLLAEASDASAAQVIPLTTVGDHDDEETLAAFAGDCDVITFDHEHVPTALLRRLGDEVAVRPGPHALQFAQDKALMRQRLSGMGVPCPRFAICRDEEQLLAFGREEGWPIIAKTSRGGYDGKGVWRLDAPDEAAEPFRGKPEVSAGEEVVIVAEEFIDFERELSVVVARSPRQAVVYPVSETVQRDGVCVETITPAPGLPDGKAAELQELGLRIAGELDVVGVLAVELMAARDGRVVVNELAMRPHNTGHWSIDGARTSQFENHLRAVLDLPLGSPAMTCDVAVMANVLGGAETDLTGALQHVHARDPEVAVQLYGKQVRPGRKVGHVTACDSDRDRALARARHAARYLMGDPDA</sequence>
<dbReference type="InterPro" id="IPR005875">
    <property type="entry name" value="PurK"/>
</dbReference>
<dbReference type="GO" id="GO:0005524">
    <property type="term" value="F:ATP binding"/>
    <property type="evidence" value="ECO:0007669"/>
    <property type="project" value="UniProtKB-UniRule"/>
</dbReference>
<dbReference type="PANTHER" id="PTHR11609">
    <property type="entry name" value="PURINE BIOSYNTHESIS PROTEIN 6/7, PUR6/7"/>
    <property type="match status" value="1"/>
</dbReference>
<comment type="similarity">
    <text evidence="4 5">Belongs to the PurK/PurT family.</text>
</comment>
<dbReference type="NCBIfam" id="NF004680">
    <property type="entry name" value="PRK06019.1-6"/>
    <property type="match status" value="1"/>
</dbReference>
<keyword evidence="2 4" id="KW-0658">Purine biosynthesis</keyword>
<comment type="catalytic activity">
    <reaction evidence="4 5">
        <text>5-amino-1-(5-phospho-beta-D-ribosyl)imidazole + hydrogencarbonate + ATP = 5-carboxyamino-1-(5-phospho-D-ribosyl)imidazole + ADP + phosphate + 2 H(+)</text>
        <dbReference type="Rhea" id="RHEA:19317"/>
        <dbReference type="ChEBI" id="CHEBI:15378"/>
        <dbReference type="ChEBI" id="CHEBI:17544"/>
        <dbReference type="ChEBI" id="CHEBI:30616"/>
        <dbReference type="ChEBI" id="CHEBI:43474"/>
        <dbReference type="ChEBI" id="CHEBI:58730"/>
        <dbReference type="ChEBI" id="CHEBI:137981"/>
        <dbReference type="ChEBI" id="CHEBI:456216"/>
        <dbReference type="EC" id="6.3.4.18"/>
    </reaction>
</comment>
<evidence type="ECO:0000256" key="6">
    <source>
        <dbReference type="SAM" id="MobiDB-lite"/>
    </source>
</evidence>
<dbReference type="InterPro" id="IPR011761">
    <property type="entry name" value="ATP-grasp"/>
</dbReference>
<comment type="subunit">
    <text evidence="4 5">Homodimer.</text>
</comment>
<dbReference type="InterPro" id="IPR040686">
    <property type="entry name" value="PurK_C"/>
</dbReference>
<dbReference type="GO" id="GO:0034028">
    <property type="term" value="F:5-(carboxyamino)imidazole ribonucleotide synthase activity"/>
    <property type="evidence" value="ECO:0007669"/>
    <property type="project" value="UniProtKB-UniRule"/>
</dbReference>
<comment type="caution">
    <text evidence="4">Lacks conserved residue(s) required for the propagation of feature annotation.</text>
</comment>
<dbReference type="EC" id="6.3.4.18" evidence="4 5"/>
<keyword evidence="4 5" id="KW-0436">Ligase</keyword>
<proteinExistence type="inferred from homology"/>
<gene>
    <name evidence="4 5" type="primary">purK</name>
    <name evidence="8" type="ORF">EII34_11635</name>
</gene>
<feature type="binding site" evidence="4">
    <location>
        <position position="224"/>
    </location>
    <ligand>
        <name>ATP</name>
        <dbReference type="ChEBI" id="CHEBI:30616"/>
    </ligand>
</feature>
<dbReference type="InterPro" id="IPR003135">
    <property type="entry name" value="ATP-grasp_carboxylate-amine"/>
</dbReference>
<dbReference type="Gene3D" id="3.30.1490.20">
    <property type="entry name" value="ATP-grasp fold, A domain"/>
    <property type="match status" value="1"/>
</dbReference>
<keyword evidence="3 4" id="KW-0067">ATP-binding</keyword>
<evidence type="ECO:0000256" key="5">
    <source>
        <dbReference type="RuleBase" id="RU361200"/>
    </source>
</evidence>
<feature type="binding site" evidence="4">
    <location>
        <position position="135"/>
    </location>
    <ligand>
        <name>ATP</name>
        <dbReference type="ChEBI" id="CHEBI:30616"/>
    </ligand>
</feature>
<feature type="domain" description="ATP-grasp" evidence="7">
    <location>
        <begin position="139"/>
        <end position="331"/>
    </location>
</feature>
<feature type="binding site" evidence="4">
    <location>
        <begin position="216"/>
        <end position="219"/>
    </location>
    <ligand>
        <name>ATP</name>
        <dbReference type="ChEBI" id="CHEBI:30616"/>
    </ligand>
</feature>
<keyword evidence="1 4" id="KW-0547">Nucleotide-binding</keyword>
<dbReference type="Pfam" id="PF02222">
    <property type="entry name" value="ATP-grasp"/>
    <property type="match status" value="1"/>
</dbReference>
<dbReference type="SUPFAM" id="SSF56059">
    <property type="entry name" value="Glutathione synthetase ATP-binding domain-like"/>
    <property type="match status" value="1"/>
</dbReference>
<reference evidence="8 9" key="1">
    <citation type="submission" date="2018-11" db="EMBL/GenBank/DDBJ databases">
        <title>Genomes From Bacteria Associated with the Canine Oral Cavity: a Test Case for Automated Genome-Based Taxonomic Assignment.</title>
        <authorList>
            <person name="Coil D.A."/>
            <person name="Jospin G."/>
            <person name="Darling A.E."/>
            <person name="Wallis C."/>
            <person name="Davis I.J."/>
            <person name="Harris S."/>
            <person name="Eisen J.A."/>
            <person name="Holcombe L.J."/>
            <person name="O'Flynn C."/>
        </authorList>
    </citation>
    <scope>NUCLEOTIDE SEQUENCE [LARGE SCALE GENOMIC DNA]</scope>
    <source>
        <strain evidence="8 9">OH887_COT-365</strain>
    </source>
</reference>
<dbReference type="SUPFAM" id="SSF51246">
    <property type="entry name" value="Rudiment single hybrid motif"/>
    <property type="match status" value="1"/>
</dbReference>
<evidence type="ECO:0000256" key="2">
    <source>
        <dbReference type="ARBA" id="ARBA00022755"/>
    </source>
</evidence>
<feature type="region of interest" description="Disordered" evidence="6">
    <location>
        <begin position="1"/>
        <end position="27"/>
    </location>
</feature>
<evidence type="ECO:0000313" key="9">
    <source>
        <dbReference type="Proteomes" id="UP000280819"/>
    </source>
</evidence>
<accession>A0A3P1T3W6</accession>
<dbReference type="OrthoDB" id="9804625at2"/>
<dbReference type="GO" id="GO:0046872">
    <property type="term" value="F:metal ion binding"/>
    <property type="evidence" value="ECO:0007669"/>
    <property type="project" value="InterPro"/>
</dbReference>
<dbReference type="PROSITE" id="PS50975">
    <property type="entry name" value="ATP_GRASP"/>
    <property type="match status" value="1"/>
</dbReference>
<dbReference type="Gene3D" id="3.40.50.20">
    <property type="match status" value="1"/>
</dbReference>
<dbReference type="GO" id="GO:0004638">
    <property type="term" value="F:phosphoribosylaminoimidazole carboxylase activity"/>
    <property type="evidence" value="ECO:0007669"/>
    <property type="project" value="InterPro"/>
</dbReference>
<comment type="pathway">
    <text evidence="4 5">Purine metabolism; IMP biosynthesis via de novo pathway; 5-amino-1-(5-phospho-D-ribosyl)imidazole-4-carboxylate from 5-amino-1-(5-phospho-D-ribosyl)imidazole (N5-CAIR route): step 1/2.</text>
</comment>
<dbReference type="Proteomes" id="UP000280819">
    <property type="component" value="Unassembled WGS sequence"/>
</dbReference>
<protein>
    <recommendedName>
        <fullName evidence="4 5">N5-carboxyaminoimidazole ribonucleotide synthase</fullName>
        <shortName evidence="4 5">N5-CAIR synthase</shortName>
        <ecNumber evidence="4 5">6.3.4.18</ecNumber>
    </recommendedName>
    <alternativeName>
        <fullName evidence="4 5">5-(carboxyamino)imidazole ribonucleotide synthetase</fullName>
    </alternativeName>
</protein>
<evidence type="ECO:0000256" key="1">
    <source>
        <dbReference type="ARBA" id="ARBA00022741"/>
    </source>
</evidence>
<organism evidence="8 9">
    <name type="scientific">Arachnia propionica</name>
    <dbReference type="NCBI Taxonomy" id="1750"/>
    <lineage>
        <taxon>Bacteria</taxon>
        <taxon>Bacillati</taxon>
        <taxon>Actinomycetota</taxon>
        <taxon>Actinomycetes</taxon>
        <taxon>Propionibacteriales</taxon>
        <taxon>Propionibacteriaceae</taxon>
        <taxon>Arachnia</taxon>
    </lineage>
</organism>
<evidence type="ECO:0000259" key="7">
    <source>
        <dbReference type="PROSITE" id="PS50975"/>
    </source>
</evidence>
<dbReference type="InterPro" id="IPR054350">
    <property type="entry name" value="PurT/PurK_preATP-grasp"/>
</dbReference>
<comment type="function">
    <text evidence="5">Catalyzes the ATP-dependent conversion of 5-aminoimidazole ribonucleotide (AIR) and HCO(3)- to N5-carboxyaminoimidazole ribonucleotide (N5-CAIR).</text>
</comment>
<feature type="binding site" evidence="4">
    <location>
        <begin position="301"/>
        <end position="302"/>
    </location>
    <ligand>
        <name>ATP</name>
        <dbReference type="ChEBI" id="CHEBI:30616"/>
    </ligand>
</feature>